<evidence type="ECO:0000313" key="2">
    <source>
        <dbReference type="Proteomes" id="UP000011864"/>
    </source>
</evidence>
<gene>
    <name evidence="1" type="ORF">C427_0433</name>
</gene>
<dbReference type="HOGENOM" id="CLU_3155910_0_0_6"/>
<dbReference type="STRING" id="1129794.C427_0433"/>
<evidence type="ECO:0000313" key="1">
    <source>
        <dbReference type="EMBL" id="AGH42543.1"/>
    </source>
</evidence>
<dbReference type="KEGG" id="gps:C427_0433"/>
<proteinExistence type="predicted"/>
<name>K7AHS5_9ALTE</name>
<keyword evidence="2" id="KW-1185">Reference proteome</keyword>
<dbReference type="AlphaFoldDB" id="K7AHS5"/>
<sequence>MLYLQKICVGSLNSRLLEQYDHLQDTVTVSPKKLSNVQKLGRWTDMWS</sequence>
<accession>K7AHS5</accession>
<reference evidence="1 2" key="1">
    <citation type="journal article" date="2013" name="Genome Announc.">
        <title>Complete Genome Sequence of Glaciecola psychrophila Strain 170T.</title>
        <authorList>
            <person name="Yin J."/>
            <person name="Chen J."/>
            <person name="Liu G."/>
            <person name="Yu Y."/>
            <person name="Song L."/>
            <person name="Wang X."/>
            <person name="Qu X."/>
        </authorList>
    </citation>
    <scope>NUCLEOTIDE SEQUENCE [LARGE SCALE GENOMIC DNA]</scope>
    <source>
        <strain evidence="1 2">170</strain>
    </source>
</reference>
<protein>
    <submittedName>
        <fullName evidence="1">Uncharacterized protein</fullName>
    </submittedName>
</protein>
<dbReference type="EMBL" id="CP003837">
    <property type="protein sequence ID" value="AGH42543.1"/>
    <property type="molecule type" value="Genomic_DNA"/>
</dbReference>
<dbReference type="Proteomes" id="UP000011864">
    <property type="component" value="Chromosome"/>
</dbReference>
<dbReference type="PATRIC" id="fig|1129794.4.peg.428"/>
<organism evidence="1 2">
    <name type="scientific">Paraglaciecola psychrophila 170</name>
    <dbReference type="NCBI Taxonomy" id="1129794"/>
    <lineage>
        <taxon>Bacteria</taxon>
        <taxon>Pseudomonadati</taxon>
        <taxon>Pseudomonadota</taxon>
        <taxon>Gammaproteobacteria</taxon>
        <taxon>Alteromonadales</taxon>
        <taxon>Alteromonadaceae</taxon>
        <taxon>Paraglaciecola</taxon>
    </lineage>
</organism>